<feature type="active site" evidence="6">
    <location>
        <position position="330"/>
    </location>
</feature>
<dbReference type="EMBL" id="DWWJ01000157">
    <property type="protein sequence ID" value="HJC41620.1"/>
    <property type="molecule type" value="Genomic_DNA"/>
</dbReference>
<dbReference type="GO" id="GO:0036440">
    <property type="term" value="F:citrate synthase activity"/>
    <property type="evidence" value="ECO:0007669"/>
    <property type="project" value="UniProtKB-EC"/>
</dbReference>
<dbReference type="PANTHER" id="PTHR11739:SF4">
    <property type="entry name" value="CITRATE SYNTHASE, PEROXISOMAL"/>
    <property type="match status" value="1"/>
</dbReference>
<feature type="active site" evidence="6">
    <location>
        <position position="389"/>
    </location>
</feature>
<reference evidence="7" key="1">
    <citation type="journal article" date="2021" name="PeerJ">
        <title>Extensive microbial diversity within the chicken gut microbiome revealed by metagenomics and culture.</title>
        <authorList>
            <person name="Gilroy R."/>
            <person name="Ravi A."/>
            <person name="Getino M."/>
            <person name="Pursley I."/>
            <person name="Horton D.L."/>
            <person name="Alikhan N.F."/>
            <person name="Baker D."/>
            <person name="Gharbi K."/>
            <person name="Hall N."/>
            <person name="Watson M."/>
            <person name="Adriaenssens E.M."/>
            <person name="Foster-Nyarko E."/>
            <person name="Jarju S."/>
            <person name="Secka A."/>
            <person name="Antonio M."/>
            <person name="Oren A."/>
            <person name="Chaudhuri R.R."/>
            <person name="La Ragione R."/>
            <person name="Hildebrand F."/>
            <person name="Pallen M.J."/>
        </authorList>
    </citation>
    <scope>NUCLEOTIDE SEQUENCE</scope>
    <source>
        <strain evidence="7">CHK186-1790</strain>
    </source>
</reference>
<dbReference type="Gene3D" id="1.10.580.10">
    <property type="entry name" value="Citrate Synthase, domain 1"/>
    <property type="match status" value="1"/>
</dbReference>
<dbReference type="PRINTS" id="PR00143">
    <property type="entry name" value="CITRTSNTHASE"/>
</dbReference>
<dbReference type="InterPro" id="IPR036969">
    <property type="entry name" value="Citrate_synthase_sf"/>
</dbReference>
<dbReference type="AlphaFoldDB" id="A0A9D2P047"/>
<dbReference type="PANTHER" id="PTHR11739">
    <property type="entry name" value="CITRATE SYNTHASE"/>
    <property type="match status" value="1"/>
</dbReference>
<dbReference type="Proteomes" id="UP000823882">
    <property type="component" value="Unassembled WGS sequence"/>
</dbReference>
<reference evidence="7" key="2">
    <citation type="submission" date="2021-04" db="EMBL/GenBank/DDBJ databases">
        <authorList>
            <person name="Gilroy R."/>
        </authorList>
    </citation>
    <scope>NUCLEOTIDE SEQUENCE</scope>
    <source>
        <strain evidence="7">CHK186-1790</strain>
    </source>
</reference>
<evidence type="ECO:0000256" key="3">
    <source>
        <dbReference type="ARBA" id="ARBA00022679"/>
    </source>
</evidence>
<organism evidence="7 8">
    <name type="scientific">Candidatus Intestinimonas pullistercoris</name>
    <dbReference type="NCBI Taxonomy" id="2838623"/>
    <lineage>
        <taxon>Bacteria</taxon>
        <taxon>Bacillati</taxon>
        <taxon>Bacillota</taxon>
        <taxon>Clostridia</taxon>
        <taxon>Eubacteriales</taxon>
        <taxon>Intestinimonas</taxon>
    </lineage>
</organism>
<evidence type="ECO:0000313" key="7">
    <source>
        <dbReference type="EMBL" id="HJC41620.1"/>
    </source>
</evidence>
<dbReference type="GO" id="GO:0006099">
    <property type="term" value="P:tricarboxylic acid cycle"/>
    <property type="evidence" value="ECO:0007669"/>
    <property type="project" value="InterPro"/>
</dbReference>
<dbReference type="SUPFAM" id="SSF48256">
    <property type="entry name" value="Citrate synthase"/>
    <property type="match status" value="1"/>
</dbReference>
<comment type="caution">
    <text evidence="7">The sequence shown here is derived from an EMBL/GenBank/DDBJ whole genome shotgun (WGS) entry which is preliminary data.</text>
</comment>
<keyword evidence="3 5" id="KW-0808">Transferase</keyword>
<dbReference type="CDD" id="cd06113">
    <property type="entry name" value="citrate_synt_like_1_2"/>
    <property type="match status" value="1"/>
</dbReference>
<dbReference type="GO" id="GO:0005975">
    <property type="term" value="P:carbohydrate metabolic process"/>
    <property type="evidence" value="ECO:0007669"/>
    <property type="project" value="TreeGrafter"/>
</dbReference>
<gene>
    <name evidence="7" type="ORF">H9701_08710</name>
</gene>
<dbReference type="PIRSF" id="PIRSF001369">
    <property type="entry name" value="Citrate_synth"/>
    <property type="match status" value="1"/>
</dbReference>
<evidence type="ECO:0000313" key="8">
    <source>
        <dbReference type="Proteomes" id="UP000823882"/>
    </source>
</evidence>
<comment type="pathway">
    <text evidence="1">Carbohydrate metabolism; tricarboxylic acid cycle.</text>
</comment>
<name>A0A9D2P047_9FIRM</name>
<comment type="catalytic activity">
    <reaction evidence="4">
        <text>oxaloacetate + acetyl-CoA + H2O = citrate + CoA + H(+)</text>
        <dbReference type="Rhea" id="RHEA:16845"/>
        <dbReference type="ChEBI" id="CHEBI:15377"/>
        <dbReference type="ChEBI" id="CHEBI:15378"/>
        <dbReference type="ChEBI" id="CHEBI:16452"/>
        <dbReference type="ChEBI" id="CHEBI:16947"/>
        <dbReference type="ChEBI" id="CHEBI:57287"/>
        <dbReference type="ChEBI" id="CHEBI:57288"/>
        <dbReference type="EC" id="2.3.3.16"/>
    </reaction>
</comment>
<sequence>MSQEARSRGFIESLCGEFQKHNSIDPTLYEHIDVKRGLRNADGTGVMAGITQIGNVQGYYIQDGERVPMEGRLIYRGIDVEELIQGFLSEGRFGFEETAYLLLFGALPTRRQLEDFNAVLSELRPLPPNFTEDMILRVPGRDVMNRLGRCVLALYCYDPEPEAQDLPNELRRALQLVARCPMIVAHSYAAKRHYFDNDSLYLHRSQDGLSLAENFLHAMRHDKHFTPDEARLLDLCMVLHAEHGGGNNSAFACRVLSSSGTDIYAAISAAVGSLKGPRHGGANKKVMEMFRYIQEGVSDWKDDGQVRDFLQKLLCREAGDRSGLIYGMGHAIYTLSDPRAKLLKRFAKDLADQKGMLPEFELVESVERLAPQVINDHRGQNKPVCANVDLYSGLVYKMLDIPEELYTPLFAMARMVGWCAHRVEEVYNPGNKIIRPAYKAVAPLQPFVPLDQRG</sequence>
<evidence type="ECO:0000256" key="1">
    <source>
        <dbReference type="ARBA" id="ARBA00005163"/>
    </source>
</evidence>
<dbReference type="InterPro" id="IPR002020">
    <property type="entry name" value="Citrate_synthase"/>
</dbReference>
<evidence type="ECO:0000256" key="2">
    <source>
        <dbReference type="ARBA" id="ARBA00010566"/>
    </source>
</evidence>
<protein>
    <recommendedName>
        <fullName evidence="5">Citrate synthase</fullName>
    </recommendedName>
</protein>
<evidence type="ECO:0000256" key="4">
    <source>
        <dbReference type="ARBA" id="ARBA00049288"/>
    </source>
</evidence>
<proteinExistence type="inferred from homology"/>
<dbReference type="InterPro" id="IPR024176">
    <property type="entry name" value="Citrate_synthase_bac-typ"/>
</dbReference>
<dbReference type="InterPro" id="IPR016142">
    <property type="entry name" value="Citrate_synth-like_lrg_a-sub"/>
</dbReference>
<dbReference type="GO" id="GO:0005829">
    <property type="term" value="C:cytosol"/>
    <property type="evidence" value="ECO:0007669"/>
    <property type="project" value="TreeGrafter"/>
</dbReference>
<dbReference type="Gene3D" id="1.10.230.10">
    <property type="entry name" value="Cytochrome P450-Terp, domain 2"/>
    <property type="match status" value="1"/>
</dbReference>
<dbReference type="Pfam" id="PF00285">
    <property type="entry name" value="Citrate_synt"/>
    <property type="match status" value="1"/>
</dbReference>
<evidence type="ECO:0000256" key="5">
    <source>
        <dbReference type="PIRNR" id="PIRNR001369"/>
    </source>
</evidence>
<dbReference type="InterPro" id="IPR016143">
    <property type="entry name" value="Citrate_synth-like_sm_a-sub"/>
</dbReference>
<accession>A0A9D2P047</accession>
<dbReference type="NCBIfam" id="NF010635">
    <property type="entry name" value="PRK14032.1"/>
    <property type="match status" value="1"/>
</dbReference>
<evidence type="ECO:0000256" key="6">
    <source>
        <dbReference type="PIRSR" id="PIRSR001369-1"/>
    </source>
</evidence>
<comment type="similarity">
    <text evidence="2 5">Belongs to the citrate synthase family.</text>
</comment>